<dbReference type="Pfam" id="PF00072">
    <property type="entry name" value="Response_reg"/>
    <property type="match status" value="1"/>
</dbReference>
<keyword evidence="3" id="KW-0902">Two-component regulatory system</keyword>
<dbReference type="RefSeq" id="XP_014169438.1">
    <property type="nucleotide sequence ID" value="XM_014313963.1"/>
</dbReference>
<dbReference type="Pfam" id="PF00447">
    <property type="entry name" value="HSF_DNA-bind"/>
    <property type="match status" value="1"/>
</dbReference>
<dbReference type="SUPFAM" id="SSF52172">
    <property type="entry name" value="CheY-like"/>
    <property type="match status" value="1"/>
</dbReference>
<reference evidence="12 13" key="1">
    <citation type="journal article" date="2011" name="Proc. Natl. Acad. Sci. U.S.A.">
        <title>Genome and transcriptome analyses of the mountain pine beetle-fungal symbiont Grosmannia clavigera, a lodgepole pine pathogen.</title>
        <authorList>
            <person name="DiGuistini S."/>
            <person name="Wang Y."/>
            <person name="Liao N.Y."/>
            <person name="Taylor G."/>
            <person name="Tanguay P."/>
            <person name="Feau N."/>
            <person name="Henrissat B."/>
            <person name="Chan S.K."/>
            <person name="Hesse-Orce U."/>
            <person name="Alamouti S.M."/>
            <person name="Tsui C.K.M."/>
            <person name="Docking R.T."/>
            <person name="Levasseur A."/>
            <person name="Haridas S."/>
            <person name="Robertson G."/>
            <person name="Birol I."/>
            <person name="Holt R.A."/>
            <person name="Marra M.A."/>
            <person name="Hamelin R.C."/>
            <person name="Hirst M."/>
            <person name="Jones S.J.M."/>
            <person name="Bohlmann J."/>
            <person name="Breuil C."/>
        </authorList>
    </citation>
    <scope>NUCLEOTIDE SEQUENCE [LARGE SCALE GENOMIC DNA]</scope>
    <source>
        <strain evidence="13">kw1407 / UAMH 11150</strain>
    </source>
</reference>
<dbReference type="SMART" id="SM00448">
    <property type="entry name" value="REC"/>
    <property type="match status" value="1"/>
</dbReference>
<keyword evidence="13" id="KW-1185">Reference proteome</keyword>
<organism evidence="13">
    <name type="scientific">Grosmannia clavigera (strain kw1407 / UAMH 11150)</name>
    <name type="common">Blue stain fungus</name>
    <name type="synonym">Graphiocladiella clavigera</name>
    <dbReference type="NCBI Taxonomy" id="655863"/>
    <lineage>
        <taxon>Eukaryota</taxon>
        <taxon>Fungi</taxon>
        <taxon>Dikarya</taxon>
        <taxon>Ascomycota</taxon>
        <taxon>Pezizomycotina</taxon>
        <taxon>Sordariomycetes</taxon>
        <taxon>Sordariomycetidae</taxon>
        <taxon>Ophiostomatales</taxon>
        <taxon>Ophiostomataceae</taxon>
        <taxon>Leptographium</taxon>
    </lineage>
</organism>
<dbReference type="GO" id="GO:0000156">
    <property type="term" value="F:phosphorelay response regulator activity"/>
    <property type="evidence" value="ECO:0007669"/>
    <property type="project" value="InterPro"/>
</dbReference>
<comment type="subcellular location">
    <subcellularLocation>
        <location evidence="1 8">Nucleus</location>
    </subcellularLocation>
</comment>
<feature type="compositionally biased region" description="Polar residues" evidence="10">
    <location>
        <begin position="574"/>
        <end position="600"/>
    </location>
</feature>
<dbReference type="eggNOG" id="KOG0627">
    <property type="taxonomic scope" value="Eukaryota"/>
</dbReference>
<dbReference type="PANTHER" id="PTHR45339">
    <property type="entry name" value="HYBRID SIGNAL TRANSDUCTION HISTIDINE KINASE J"/>
    <property type="match status" value="1"/>
</dbReference>
<dbReference type="GO" id="GO:0003700">
    <property type="term" value="F:DNA-binding transcription factor activity"/>
    <property type="evidence" value="ECO:0007669"/>
    <property type="project" value="UniProtKB-UniRule"/>
</dbReference>
<dbReference type="AlphaFoldDB" id="F0XR85"/>
<evidence type="ECO:0000256" key="1">
    <source>
        <dbReference type="ARBA" id="ARBA00004123"/>
    </source>
</evidence>
<dbReference type="PIRSF" id="PIRSF002595">
    <property type="entry name" value="RR_SKN7"/>
    <property type="match status" value="1"/>
</dbReference>
<dbReference type="PROSITE" id="PS00434">
    <property type="entry name" value="HSF_DOMAIN"/>
    <property type="match status" value="1"/>
</dbReference>
<name>F0XR85_GROCL</name>
<evidence type="ECO:0000256" key="10">
    <source>
        <dbReference type="SAM" id="MobiDB-lite"/>
    </source>
</evidence>
<protein>
    <recommendedName>
        <fullName evidence="8">Transcription factor</fullName>
    </recommendedName>
</protein>
<evidence type="ECO:0000256" key="6">
    <source>
        <dbReference type="ARBA" id="ARBA00023163"/>
    </source>
</evidence>
<evidence type="ECO:0000256" key="5">
    <source>
        <dbReference type="ARBA" id="ARBA00023125"/>
    </source>
</evidence>
<dbReference type="EMBL" id="GL629807">
    <property type="protein sequence ID" value="EFW99706.1"/>
    <property type="molecule type" value="Genomic_DNA"/>
</dbReference>
<keyword evidence="5 8" id="KW-0238">DNA-binding</keyword>
<dbReference type="GO" id="GO:0005634">
    <property type="term" value="C:nucleus"/>
    <property type="evidence" value="ECO:0007669"/>
    <property type="project" value="UniProtKB-SubCell"/>
</dbReference>
<feature type="modified residue" description="4-aspartylphosphate" evidence="9">
    <location>
        <position position="449"/>
    </location>
</feature>
<dbReference type="FunFam" id="3.40.50.2300:FF:000212">
    <property type="entry name" value="Stress response regulator/HFS transcription factor"/>
    <property type="match status" value="1"/>
</dbReference>
<evidence type="ECO:0000256" key="4">
    <source>
        <dbReference type="ARBA" id="ARBA00023015"/>
    </source>
</evidence>
<dbReference type="InterPro" id="IPR036390">
    <property type="entry name" value="WH_DNA-bd_sf"/>
</dbReference>
<proteinExistence type="predicted"/>
<dbReference type="Gene3D" id="3.40.50.2300">
    <property type="match status" value="1"/>
</dbReference>
<dbReference type="CDD" id="cd17546">
    <property type="entry name" value="REC_hyHK_CKI1_RcsC-like"/>
    <property type="match status" value="1"/>
</dbReference>
<keyword evidence="4 8" id="KW-0805">Transcription regulation</keyword>
<evidence type="ECO:0000256" key="8">
    <source>
        <dbReference type="PIRNR" id="PIRNR002595"/>
    </source>
</evidence>
<evidence type="ECO:0000313" key="13">
    <source>
        <dbReference type="Proteomes" id="UP000007796"/>
    </source>
</evidence>
<dbReference type="FunFam" id="1.10.10.10:FF:000027">
    <property type="entry name" value="Heat shock transcription factor 1"/>
    <property type="match status" value="1"/>
</dbReference>
<feature type="compositionally biased region" description="Gly residues" evidence="10">
    <location>
        <begin position="612"/>
        <end position="621"/>
    </location>
</feature>
<keyword evidence="6 8" id="KW-0804">Transcription</keyword>
<dbReference type="FunCoup" id="F0XR85">
    <property type="interactions" value="600"/>
</dbReference>
<dbReference type="PROSITE" id="PS50110">
    <property type="entry name" value="RESPONSE_REGULATORY"/>
    <property type="match status" value="1"/>
</dbReference>
<dbReference type="HOGENOM" id="CLU_008776_2_0_1"/>
<evidence type="ECO:0000256" key="9">
    <source>
        <dbReference type="PROSITE-ProRule" id="PRU00169"/>
    </source>
</evidence>
<dbReference type="STRING" id="655863.F0XR85"/>
<feature type="region of interest" description="Disordered" evidence="10">
    <location>
        <begin position="232"/>
        <end position="264"/>
    </location>
</feature>
<gene>
    <name evidence="12" type="ORF">CMQ_24</name>
</gene>
<dbReference type="SMART" id="SM00415">
    <property type="entry name" value="HSF"/>
    <property type="match status" value="1"/>
</dbReference>
<feature type="domain" description="Response regulatory" evidence="11">
    <location>
        <begin position="398"/>
        <end position="514"/>
    </location>
</feature>
<dbReference type="Proteomes" id="UP000007796">
    <property type="component" value="Unassembled WGS sequence"/>
</dbReference>
<dbReference type="Gene3D" id="1.10.10.10">
    <property type="entry name" value="Winged helix-like DNA-binding domain superfamily/Winged helix DNA-binding domain"/>
    <property type="match status" value="1"/>
</dbReference>
<dbReference type="InterPro" id="IPR001789">
    <property type="entry name" value="Sig_transdc_resp-reg_receiver"/>
</dbReference>
<evidence type="ECO:0000256" key="3">
    <source>
        <dbReference type="ARBA" id="ARBA00023012"/>
    </source>
</evidence>
<feature type="region of interest" description="Disordered" evidence="10">
    <location>
        <begin position="572"/>
        <end position="661"/>
    </location>
</feature>
<dbReference type="InParanoid" id="F0XR85"/>
<evidence type="ECO:0000313" key="12">
    <source>
        <dbReference type="EMBL" id="EFW99706.1"/>
    </source>
</evidence>
<dbReference type="OrthoDB" id="424572at2759"/>
<dbReference type="GO" id="GO:0043565">
    <property type="term" value="F:sequence-specific DNA binding"/>
    <property type="evidence" value="ECO:0007669"/>
    <property type="project" value="InterPro"/>
</dbReference>
<dbReference type="InterPro" id="IPR011006">
    <property type="entry name" value="CheY-like_superfamily"/>
</dbReference>
<keyword evidence="2 9" id="KW-0597">Phosphoprotein</keyword>
<dbReference type="eggNOG" id="KOG0519">
    <property type="taxonomic scope" value="Eukaryota"/>
</dbReference>
<dbReference type="InterPro" id="IPR000232">
    <property type="entry name" value="HSF_DNA-bd"/>
</dbReference>
<keyword evidence="7 8" id="KW-0539">Nucleus</keyword>
<accession>F0XR85</accession>
<dbReference type="PANTHER" id="PTHR45339:SF1">
    <property type="entry name" value="HYBRID SIGNAL TRANSDUCTION HISTIDINE KINASE J"/>
    <property type="match status" value="1"/>
</dbReference>
<dbReference type="GO" id="GO:0006357">
    <property type="term" value="P:regulation of transcription by RNA polymerase II"/>
    <property type="evidence" value="ECO:0007669"/>
    <property type="project" value="UniProtKB-UniRule"/>
</dbReference>
<evidence type="ECO:0000256" key="7">
    <source>
        <dbReference type="ARBA" id="ARBA00023242"/>
    </source>
</evidence>
<dbReference type="InterPro" id="IPR014402">
    <property type="entry name" value="Sig_transdc_resp-reg_Skn7"/>
</dbReference>
<evidence type="ECO:0000256" key="2">
    <source>
        <dbReference type="ARBA" id="ARBA00022553"/>
    </source>
</evidence>
<dbReference type="GeneID" id="25975384"/>
<dbReference type="SUPFAM" id="SSF46785">
    <property type="entry name" value="Winged helix' DNA-binding domain"/>
    <property type="match status" value="1"/>
</dbReference>
<evidence type="ECO:0000259" key="11">
    <source>
        <dbReference type="PROSITE" id="PS50110"/>
    </source>
</evidence>
<dbReference type="InterPro" id="IPR036388">
    <property type="entry name" value="WH-like_DNA-bd_sf"/>
</dbReference>
<sequence>MQPLLSPHLATLNNGFADASAHGAGSCTCAVLPFPLVNPADCFSLSLPPFRMLEDPTYNSVVRWGNDGASFVVLENEKFTKTILPKHFKHSNFASFVRQLNKYDFHKVRHNDEGGQATYGHGAWEFKHPEFRQHKKDNLDNIRRKAPAARKVTVAEEPFPATQQIVLLNDSLTATQHQVQALQERYTQMAQTNKVLVDELFSIKKLVRAQHQVHMELITHLNNIDEQRRRTIRQPGHPNHPGHNASGQYHHPTGAGLGMLPDGADEPAIELRRAREILNNVSTESVADRELERLTTMFQANAGNSPPESAGSSSVIFSAPGTGAGSVSIGMNDINDMRHLVYPAGQNAGIDPFHADHINNIPYTRPLSNPNAGPEMVISPSLPSKETIGSLWGSQKPKILLVEDDKVCARIGAKFLSQVDCTVEIARDGSEAVAKVNQEPERFDLIFMDIIMPVFDGVSATACIRIAAPRIPIVAMTSNIRSEDVATYFHWGMNDVLAKPFTKEGMVRILKKHLPYLLKIPPQPSSGEDMAQLSSSGPPPGYINPGNMGPMNAMQAQQSLSAISASGGVKFETTPIQSPATSASWHSPSTAQIQHTSPNMDASAGYMPTSVNGGGSGGPSTGGPVPNIGPRQPYPGGPSPAIGSTGLRGLADPMTHDERPEKRQRLASLAERGIALAIIMNGIVWDDFVQFQELL</sequence>
<dbReference type="PRINTS" id="PR00056">
    <property type="entry name" value="HSFDOMAIN"/>
</dbReference>